<dbReference type="HAMAP" id="MF_00580">
    <property type="entry name" value="CH10"/>
    <property type="match status" value="1"/>
</dbReference>
<comment type="subunit">
    <text evidence="3">Heptamer of 7 subunits arranged in a ring. Interacts with the chaperonin GroEL.</text>
</comment>
<comment type="caution">
    <text evidence="5">The sequence shown here is derived from an EMBL/GenBank/DDBJ whole genome shotgun (WGS) entry which is preliminary data.</text>
</comment>
<reference evidence="5 6" key="1">
    <citation type="journal article" date="2015" name="Nature">
        <title>rRNA introns, odd ribosomes, and small enigmatic genomes across a large radiation of phyla.</title>
        <authorList>
            <person name="Brown C.T."/>
            <person name="Hug L.A."/>
            <person name="Thomas B.C."/>
            <person name="Sharon I."/>
            <person name="Castelle C.J."/>
            <person name="Singh A."/>
            <person name="Wilkins M.J."/>
            <person name="Williams K.H."/>
            <person name="Banfield J.F."/>
        </authorList>
    </citation>
    <scope>NUCLEOTIDE SEQUENCE [LARGE SCALE GENOMIC DNA]</scope>
</reference>
<evidence type="ECO:0000256" key="4">
    <source>
        <dbReference type="RuleBase" id="RU000535"/>
    </source>
</evidence>
<dbReference type="PRINTS" id="PR00297">
    <property type="entry name" value="CHAPERONIN10"/>
</dbReference>
<dbReference type="GO" id="GO:0044183">
    <property type="term" value="F:protein folding chaperone"/>
    <property type="evidence" value="ECO:0007669"/>
    <property type="project" value="InterPro"/>
</dbReference>
<dbReference type="PANTHER" id="PTHR10772:SF58">
    <property type="entry name" value="CO-CHAPERONIN GROES"/>
    <property type="match status" value="1"/>
</dbReference>
<dbReference type="PATRIC" id="fig|1618979.3.peg.480"/>
<evidence type="ECO:0000313" key="5">
    <source>
        <dbReference type="EMBL" id="KKW32361.1"/>
    </source>
</evidence>
<organism evidence="5 6">
    <name type="scientific">Candidatus Uhrbacteria bacterium GW2011_GWA2_52_8d</name>
    <dbReference type="NCBI Taxonomy" id="1618979"/>
    <lineage>
        <taxon>Bacteria</taxon>
        <taxon>Candidatus Uhriibacteriota</taxon>
    </lineage>
</organism>
<dbReference type="AlphaFoldDB" id="A0A0G1XN42"/>
<evidence type="ECO:0000256" key="1">
    <source>
        <dbReference type="ARBA" id="ARBA00006975"/>
    </source>
</evidence>
<evidence type="ECO:0000256" key="2">
    <source>
        <dbReference type="ARBA" id="ARBA00023186"/>
    </source>
</evidence>
<keyword evidence="2 3" id="KW-0143">Chaperone</keyword>
<dbReference type="InterPro" id="IPR011032">
    <property type="entry name" value="GroES-like_sf"/>
</dbReference>
<dbReference type="SMART" id="SM00883">
    <property type="entry name" value="Cpn10"/>
    <property type="match status" value="1"/>
</dbReference>
<dbReference type="GO" id="GO:0005737">
    <property type="term" value="C:cytoplasm"/>
    <property type="evidence" value="ECO:0007669"/>
    <property type="project" value="UniProtKB-SubCell"/>
</dbReference>
<dbReference type="SUPFAM" id="SSF50129">
    <property type="entry name" value="GroES-like"/>
    <property type="match status" value="1"/>
</dbReference>
<evidence type="ECO:0000313" key="6">
    <source>
        <dbReference type="Proteomes" id="UP000034054"/>
    </source>
</evidence>
<dbReference type="InterPro" id="IPR037124">
    <property type="entry name" value="Chaperonin_GroES_sf"/>
</dbReference>
<dbReference type="GO" id="GO:0051082">
    <property type="term" value="F:unfolded protein binding"/>
    <property type="evidence" value="ECO:0007669"/>
    <property type="project" value="TreeGrafter"/>
</dbReference>
<name>A0A0G1XN42_9BACT</name>
<evidence type="ECO:0000256" key="3">
    <source>
        <dbReference type="HAMAP-Rule" id="MF_00580"/>
    </source>
</evidence>
<proteinExistence type="inferred from homology"/>
<dbReference type="NCBIfam" id="NF001531">
    <property type="entry name" value="PRK00364.2-2"/>
    <property type="match status" value="1"/>
</dbReference>
<accession>A0A0G1XN42</accession>
<dbReference type="Pfam" id="PF00166">
    <property type="entry name" value="Cpn10"/>
    <property type="match status" value="1"/>
</dbReference>
<comment type="similarity">
    <text evidence="1 3 4">Belongs to the GroES chaperonin family.</text>
</comment>
<dbReference type="GO" id="GO:0051087">
    <property type="term" value="F:protein-folding chaperone binding"/>
    <property type="evidence" value="ECO:0007669"/>
    <property type="project" value="TreeGrafter"/>
</dbReference>
<dbReference type="GO" id="GO:0005524">
    <property type="term" value="F:ATP binding"/>
    <property type="evidence" value="ECO:0007669"/>
    <property type="project" value="InterPro"/>
</dbReference>
<sequence length="96" mass="10519">MKLKPVGDHIIVKAISKEETSVSGIIIPDTIDKERSERGEVIAVGPGRELEGGKRSSMDVAVGNKILFKKYAPDEVKIDGQEFLIIRAEDVMAIIE</sequence>
<dbReference type="Proteomes" id="UP000034054">
    <property type="component" value="Unassembled WGS sequence"/>
</dbReference>
<dbReference type="GO" id="GO:0046872">
    <property type="term" value="F:metal ion binding"/>
    <property type="evidence" value="ECO:0007669"/>
    <property type="project" value="TreeGrafter"/>
</dbReference>
<dbReference type="Gene3D" id="2.30.33.40">
    <property type="entry name" value="GroES chaperonin"/>
    <property type="match status" value="1"/>
</dbReference>
<gene>
    <name evidence="3" type="primary">groES</name>
    <name evidence="3" type="synonym">groS</name>
    <name evidence="5" type="ORF">UY76_C0031G0005</name>
</gene>
<comment type="function">
    <text evidence="3 4">Together with the chaperonin GroEL, plays an essential role in assisting protein folding. The GroEL-GroES system forms a nano-cage that allows encapsulation of the non-native substrate proteins and provides a physical environment optimized to promote and accelerate protein folding. GroES binds to the apical surface of the GroEL ring, thereby capping the opening of the GroEL channel.</text>
</comment>
<protein>
    <recommendedName>
        <fullName evidence="3">Co-chaperonin GroES</fullName>
    </recommendedName>
    <alternativeName>
        <fullName evidence="3">10 kDa chaperonin</fullName>
    </alternativeName>
    <alternativeName>
        <fullName evidence="3">Chaperonin-10</fullName>
        <shortName evidence="3">Cpn10</shortName>
    </alternativeName>
</protein>
<comment type="subcellular location">
    <subcellularLocation>
        <location evidence="3">Cytoplasm</location>
    </subcellularLocation>
</comment>
<dbReference type="CDD" id="cd00320">
    <property type="entry name" value="cpn10"/>
    <property type="match status" value="1"/>
</dbReference>
<keyword evidence="3" id="KW-0963">Cytoplasm</keyword>
<dbReference type="EMBL" id="LCRH01000031">
    <property type="protein sequence ID" value="KKW32361.1"/>
    <property type="molecule type" value="Genomic_DNA"/>
</dbReference>
<dbReference type="FunFam" id="2.30.33.40:FF:000001">
    <property type="entry name" value="10 kDa chaperonin"/>
    <property type="match status" value="1"/>
</dbReference>
<dbReference type="InterPro" id="IPR020818">
    <property type="entry name" value="Chaperonin_GroES"/>
</dbReference>
<dbReference type="PANTHER" id="PTHR10772">
    <property type="entry name" value="10 KDA HEAT SHOCK PROTEIN"/>
    <property type="match status" value="1"/>
</dbReference>